<feature type="region of interest" description="Disordered" evidence="1">
    <location>
        <begin position="1"/>
        <end position="20"/>
    </location>
</feature>
<dbReference type="Proteomes" id="UP001642540">
    <property type="component" value="Unassembled WGS sequence"/>
</dbReference>
<dbReference type="SMART" id="SM00225">
    <property type="entry name" value="BTB"/>
    <property type="match status" value="1"/>
</dbReference>
<dbReference type="InterPro" id="IPR000210">
    <property type="entry name" value="BTB/POZ_dom"/>
</dbReference>
<dbReference type="SUPFAM" id="SSF54695">
    <property type="entry name" value="POZ domain"/>
    <property type="match status" value="1"/>
</dbReference>
<evidence type="ECO:0000313" key="3">
    <source>
        <dbReference type="EMBL" id="CAL8112431.1"/>
    </source>
</evidence>
<proteinExistence type="predicted"/>
<sequence length="401" mass="44879">MNSNVTRSSMANDSNTKSTISQAEAWNEVNTIWELHNWNRDLEKLKTTACYIINVGSGIQLQLFFEEDVASNPNNSLGRYEVRQRTEYLSLYVRALHVDHVNATIKLRLSVRDLTPAHHIGACEDNTFHSTFHEMNSPAHETGAGVAYNLYPTTLSTAYSNNEAGGASHLYPTTAVRMNNQLHVANVDSVIKLKNISNHPKKLVSKTFMSMSSLCVGRVPWPETLKFGITAQLLSVTGLEKAAIDAKPNHSMSRDFILMLIDEDNYSDIKLETEDGKVVNAHKFVLAARSPVLRAQIEKNVKTNTFNGVIMLDMESKTLEHILKWIYSGEFDAETGLDSILHAAAAYELTDLMIILDKKLIQSCTVENMFQLMMTAKRLNLSVAMKQIAQFIKENVDKIAA</sequence>
<dbReference type="PANTHER" id="PTHR24413">
    <property type="entry name" value="SPECKLE-TYPE POZ PROTEIN"/>
    <property type="match status" value="1"/>
</dbReference>
<dbReference type="InterPro" id="IPR011333">
    <property type="entry name" value="SKP1/BTB/POZ_sf"/>
</dbReference>
<organism evidence="3 4">
    <name type="scientific">Orchesella dallaii</name>
    <dbReference type="NCBI Taxonomy" id="48710"/>
    <lineage>
        <taxon>Eukaryota</taxon>
        <taxon>Metazoa</taxon>
        <taxon>Ecdysozoa</taxon>
        <taxon>Arthropoda</taxon>
        <taxon>Hexapoda</taxon>
        <taxon>Collembola</taxon>
        <taxon>Entomobryomorpha</taxon>
        <taxon>Entomobryoidea</taxon>
        <taxon>Orchesellidae</taxon>
        <taxon>Orchesellinae</taxon>
        <taxon>Orchesella</taxon>
    </lineage>
</organism>
<dbReference type="Gene3D" id="3.30.710.10">
    <property type="entry name" value="Potassium Channel Kv1.1, Chain A"/>
    <property type="match status" value="1"/>
</dbReference>
<comment type="caution">
    <text evidence="3">The sequence shown here is derived from an EMBL/GenBank/DDBJ whole genome shotgun (WGS) entry which is preliminary data.</text>
</comment>
<dbReference type="CDD" id="cd18186">
    <property type="entry name" value="BTB_POZ_ZBTB_KLHL-like"/>
    <property type="match status" value="1"/>
</dbReference>
<dbReference type="Pfam" id="PF00651">
    <property type="entry name" value="BTB"/>
    <property type="match status" value="1"/>
</dbReference>
<reference evidence="3 4" key="1">
    <citation type="submission" date="2024-08" db="EMBL/GenBank/DDBJ databases">
        <authorList>
            <person name="Cucini C."/>
            <person name="Frati F."/>
        </authorList>
    </citation>
    <scope>NUCLEOTIDE SEQUENCE [LARGE SCALE GENOMIC DNA]</scope>
</reference>
<protein>
    <recommendedName>
        <fullName evidence="2">BTB domain-containing protein</fullName>
    </recommendedName>
</protein>
<feature type="domain" description="BTB" evidence="2">
    <location>
        <begin position="267"/>
        <end position="335"/>
    </location>
</feature>
<accession>A0ABP1QZT9</accession>
<evidence type="ECO:0000259" key="2">
    <source>
        <dbReference type="PROSITE" id="PS50097"/>
    </source>
</evidence>
<evidence type="ECO:0000313" key="4">
    <source>
        <dbReference type="Proteomes" id="UP001642540"/>
    </source>
</evidence>
<evidence type="ECO:0000256" key="1">
    <source>
        <dbReference type="SAM" id="MobiDB-lite"/>
    </source>
</evidence>
<gene>
    <name evidence="3" type="ORF">ODALV1_LOCUS15643</name>
</gene>
<dbReference type="PROSITE" id="PS50097">
    <property type="entry name" value="BTB"/>
    <property type="match status" value="1"/>
</dbReference>
<keyword evidence="4" id="KW-1185">Reference proteome</keyword>
<dbReference type="EMBL" id="CAXLJM020000048">
    <property type="protein sequence ID" value="CAL8112431.1"/>
    <property type="molecule type" value="Genomic_DNA"/>
</dbReference>
<name>A0ABP1QZT9_9HEXA</name>